<reference evidence="2 3" key="1">
    <citation type="submission" date="2019-02" db="EMBL/GenBank/DDBJ databases">
        <title>Deep-cultivation of Planctomycetes and their phenomic and genomic characterization uncovers novel biology.</title>
        <authorList>
            <person name="Wiegand S."/>
            <person name="Jogler M."/>
            <person name="Boedeker C."/>
            <person name="Pinto D."/>
            <person name="Vollmers J."/>
            <person name="Rivas-Marin E."/>
            <person name="Kohn T."/>
            <person name="Peeters S.H."/>
            <person name="Heuer A."/>
            <person name="Rast P."/>
            <person name="Oberbeckmann S."/>
            <person name="Bunk B."/>
            <person name="Jeske O."/>
            <person name="Meyerdierks A."/>
            <person name="Storesund J.E."/>
            <person name="Kallscheuer N."/>
            <person name="Luecker S."/>
            <person name="Lage O.M."/>
            <person name="Pohl T."/>
            <person name="Merkel B.J."/>
            <person name="Hornburger P."/>
            <person name="Mueller R.-W."/>
            <person name="Bruemmer F."/>
            <person name="Labrenz M."/>
            <person name="Spormann A.M."/>
            <person name="Op den Camp H."/>
            <person name="Overmann J."/>
            <person name="Amann R."/>
            <person name="Jetten M.S.M."/>
            <person name="Mascher T."/>
            <person name="Medema M.H."/>
            <person name="Devos D.P."/>
            <person name="Kaster A.-K."/>
            <person name="Ovreas L."/>
            <person name="Rohde M."/>
            <person name="Galperin M.Y."/>
            <person name="Jogler C."/>
        </authorList>
    </citation>
    <scope>NUCLEOTIDE SEQUENCE [LARGE SCALE GENOMIC DNA]</scope>
    <source>
        <strain evidence="2 3">Pan44</strain>
    </source>
</reference>
<feature type="transmembrane region" description="Helical" evidence="1">
    <location>
        <begin position="6"/>
        <end position="25"/>
    </location>
</feature>
<dbReference type="Proteomes" id="UP000315700">
    <property type="component" value="Chromosome"/>
</dbReference>
<keyword evidence="1" id="KW-0812">Transmembrane</keyword>
<evidence type="ECO:0000313" key="3">
    <source>
        <dbReference type="Proteomes" id="UP000315700"/>
    </source>
</evidence>
<keyword evidence="3" id="KW-1185">Reference proteome</keyword>
<dbReference type="InParanoid" id="A0A517SHV8"/>
<gene>
    <name evidence="2" type="ORF">Pan44_37330</name>
</gene>
<sequence length="139" mass="16314">MEELVPLFVIVWWMALTPVAAFYLLRYVLVDDPQPSGSGPTAEELAELEADPRWQEGLEYRRQRQERWTNAPAIVHVGLSLLLLLLQRFWLTVKIVFLPCVIAYWIAKAADRWWRPLPIAVAIRRFANTKLKWLWTDLT</sequence>
<keyword evidence="1" id="KW-1133">Transmembrane helix</keyword>
<name>A0A517SHV8_9PLAN</name>
<dbReference type="AlphaFoldDB" id="A0A517SHV8"/>
<keyword evidence="1" id="KW-0472">Membrane</keyword>
<organism evidence="2 3">
    <name type="scientific">Caulifigura coniformis</name>
    <dbReference type="NCBI Taxonomy" id="2527983"/>
    <lineage>
        <taxon>Bacteria</taxon>
        <taxon>Pseudomonadati</taxon>
        <taxon>Planctomycetota</taxon>
        <taxon>Planctomycetia</taxon>
        <taxon>Planctomycetales</taxon>
        <taxon>Planctomycetaceae</taxon>
        <taxon>Caulifigura</taxon>
    </lineage>
</organism>
<feature type="transmembrane region" description="Helical" evidence="1">
    <location>
        <begin position="91"/>
        <end position="107"/>
    </location>
</feature>
<evidence type="ECO:0000256" key="1">
    <source>
        <dbReference type="SAM" id="Phobius"/>
    </source>
</evidence>
<dbReference type="RefSeq" id="WP_145031787.1">
    <property type="nucleotide sequence ID" value="NZ_CP036271.1"/>
</dbReference>
<dbReference type="EMBL" id="CP036271">
    <property type="protein sequence ID" value="QDT55687.1"/>
    <property type="molecule type" value="Genomic_DNA"/>
</dbReference>
<evidence type="ECO:0000313" key="2">
    <source>
        <dbReference type="EMBL" id="QDT55687.1"/>
    </source>
</evidence>
<protein>
    <submittedName>
        <fullName evidence="2">Uncharacterized protein</fullName>
    </submittedName>
</protein>
<proteinExistence type="predicted"/>
<accession>A0A517SHV8</accession>
<dbReference type="KEGG" id="ccos:Pan44_37330"/>